<accession>A0ACC3ABD5</accession>
<proteinExistence type="predicted"/>
<organism evidence="1 2">
    <name type="scientific">Neophaeococcomyces mojaviensis</name>
    <dbReference type="NCBI Taxonomy" id="3383035"/>
    <lineage>
        <taxon>Eukaryota</taxon>
        <taxon>Fungi</taxon>
        <taxon>Dikarya</taxon>
        <taxon>Ascomycota</taxon>
        <taxon>Pezizomycotina</taxon>
        <taxon>Eurotiomycetes</taxon>
        <taxon>Chaetothyriomycetidae</taxon>
        <taxon>Chaetothyriales</taxon>
        <taxon>Chaetothyriales incertae sedis</taxon>
        <taxon>Neophaeococcomyces</taxon>
    </lineage>
</organism>
<dbReference type="EMBL" id="JAPDRQ010000048">
    <property type="protein sequence ID" value="KAJ9658665.1"/>
    <property type="molecule type" value="Genomic_DNA"/>
</dbReference>
<gene>
    <name evidence="1" type="ORF">H2198_003543</name>
</gene>
<keyword evidence="2" id="KW-1185">Reference proteome</keyword>
<comment type="caution">
    <text evidence="1">The sequence shown here is derived from an EMBL/GenBank/DDBJ whole genome shotgun (WGS) entry which is preliminary data.</text>
</comment>
<reference evidence="1" key="1">
    <citation type="submission" date="2022-10" db="EMBL/GenBank/DDBJ databases">
        <title>Culturing micro-colonial fungi from biological soil crusts in the Mojave desert and describing Neophaeococcomyces mojavensis, and introducing the new genera and species Taxawa tesnikishii.</title>
        <authorList>
            <person name="Kurbessoian T."/>
            <person name="Stajich J.E."/>
        </authorList>
    </citation>
    <scope>NUCLEOTIDE SEQUENCE</scope>
    <source>
        <strain evidence="1">JES_112</strain>
    </source>
</reference>
<sequence>MVEAVDGQSILLAKLRTNALPLQDENKIIMTLFRRSCCVSFETSRSQTLVQIREELNKIKSRLDEQGSSQLNLIGKAEDLAQKSIVDMLQMERLDHLIEMWDQSEKSLKDFAMSSEQNRTPHDKITKLIENYIRTHKQQVDSSIKIIQYLKMDISLVLSVATDKWNHAILEDIFRLVLFFLATFPKLSEKSKFGQGSMANLRQSLESLEILWRKLCVKHKDFIDVSKLEGSERIPAKSIRELYVFNEVSQRVLQGRLMLVAECDMQEKANEIQRVLESLHLTLNGENGEGQYNDTKAPAWIPKMIAVVLDTRTGFLHTGATQADCNIHLMLKDAAKSITKLRLGEEFASIVKKCCIHWKRQCVELRKQQAPFQSTSRRLEDVLESNPEVYGRIPVSKDSSKVFCWALSGSEFKLKAPCPRCGCFYSSWESFKTKEFETAEYLTTYLSSGRSMARDDKEFHCAETVAAANIYAWRNEAVVLG</sequence>
<name>A0ACC3ABD5_9EURO</name>
<evidence type="ECO:0000313" key="1">
    <source>
        <dbReference type="EMBL" id="KAJ9658665.1"/>
    </source>
</evidence>
<protein>
    <submittedName>
        <fullName evidence="1">Uncharacterized protein</fullName>
    </submittedName>
</protein>
<dbReference type="Proteomes" id="UP001172386">
    <property type="component" value="Unassembled WGS sequence"/>
</dbReference>
<evidence type="ECO:0000313" key="2">
    <source>
        <dbReference type="Proteomes" id="UP001172386"/>
    </source>
</evidence>